<comment type="caution">
    <text evidence="2">The sequence shown here is derived from an EMBL/GenBank/DDBJ whole genome shotgun (WGS) entry which is preliminary data.</text>
</comment>
<evidence type="ECO:0000313" key="4">
    <source>
        <dbReference type="Proteomes" id="UP001152797"/>
    </source>
</evidence>
<sequence length="411" mass="42833">MLSTMRRRNSRPREGDTQHGAPQREDQARGPPPRRGEERLEVGAADRRLDALIEEERGRAVSLPAGPGVKRLEVAGGRAQSSQQGQLMGQLQGPVTGPQPVPDALSDPRAEAMGLGALQDAVRHSFGLLQQALGRPVPQQGLLGPLLGGSDSGARHGVVPNTGGGPLLFASPGAVQSSRGAEGERSGHLEGRVASGSGRNDGLKTPGSGQPDRHGVEPRVLDPYGTPAQGASQGVNPFWSDGVQRAVHSQGDHVAASGNNGVQSFDAEVEKLKAKCLREAEEAFAREVKKLGVAEKTEAESYHTASSSQGMQKVPNGSGGAPADGRARGTPQGPEPPPGLTSVRIGFDGTVGPTVSESLRHLELPALPVVGSDGEKDSPEKAKDDVVPYVLEDDYTISGGDEEPECRESEL</sequence>
<feature type="compositionally biased region" description="Basic and acidic residues" evidence="1">
    <location>
        <begin position="211"/>
        <end position="220"/>
    </location>
</feature>
<protein>
    <submittedName>
        <fullName evidence="2">Uncharacterized protein</fullName>
    </submittedName>
</protein>
<reference evidence="2" key="1">
    <citation type="submission" date="2022-10" db="EMBL/GenBank/DDBJ databases">
        <authorList>
            <person name="Chen Y."/>
            <person name="Dougan E. K."/>
            <person name="Chan C."/>
            <person name="Rhodes N."/>
            <person name="Thang M."/>
        </authorList>
    </citation>
    <scope>NUCLEOTIDE SEQUENCE</scope>
</reference>
<feature type="region of interest" description="Disordered" evidence="1">
    <location>
        <begin position="1"/>
        <end position="45"/>
    </location>
</feature>
<dbReference type="EMBL" id="CAMXCT030001153">
    <property type="protein sequence ID" value="CAL4774621.1"/>
    <property type="molecule type" value="Genomic_DNA"/>
</dbReference>
<feature type="compositionally biased region" description="Basic residues" evidence="1">
    <location>
        <begin position="1"/>
        <end position="10"/>
    </location>
</feature>
<feature type="compositionally biased region" description="Basic and acidic residues" evidence="1">
    <location>
        <begin position="373"/>
        <end position="386"/>
    </location>
</feature>
<feature type="compositionally biased region" description="Basic and acidic residues" evidence="1">
    <location>
        <begin position="11"/>
        <end position="45"/>
    </location>
</feature>
<feature type="region of interest" description="Disordered" evidence="1">
    <location>
        <begin position="297"/>
        <end position="388"/>
    </location>
</feature>
<accession>A0A9P1C915</accession>
<dbReference type="Proteomes" id="UP001152797">
    <property type="component" value="Unassembled WGS sequence"/>
</dbReference>
<dbReference type="EMBL" id="CAMXCT020001153">
    <property type="protein sequence ID" value="CAL1140684.1"/>
    <property type="molecule type" value="Genomic_DNA"/>
</dbReference>
<feature type="compositionally biased region" description="Basic and acidic residues" evidence="1">
    <location>
        <begin position="181"/>
        <end position="191"/>
    </location>
</feature>
<gene>
    <name evidence="2" type="ORF">C1SCF055_LOCUS14592</name>
</gene>
<evidence type="ECO:0000256" key="1">
    <source>
        <dbReference type="SAM" id="MobiDB-lite"/>
    </source>
</evidence>
<feature type="region of interest" description="Disordered" evidence="1">
    <location>
        <begin position="75"/>
        <end position="107"/>
    </location>
</feature>
<proteinExistence type="predicted"/>
<dbReference type="EMBL" id="CAMXCT010001153">
    <property type="protein sequence ID" value="CAI3987309.1"/>
    <property type="molecule type" value="Genomic_DNA"/>
</dbReference>
<name>A0A9P1C915_9DINO</name>
<dbReference type="AlphaFoldDB" id="A0A9P1C915"/>
<evidence type="ECO:0000313" key="2">
    <source>
        <dbReference type="EMBL" id="CAI3987309.1"/>
    </source>
</evidence>
<feature type="region of interest" description="Disordered" evidence="1">
    <location>
        <begin position="153"/>
        <end position="239"/>
    </location>
</feature>
<keyword evidence="4" id="KW-1185">Reference proteome</keyword>
<evidence type="ECO:0000313" key="3">
    <source>
        <dbReference type="EMBL" id="CAL4774621.1"/>
    </source>
</evidence>
<organism evidence="2">
    <name type="scientific">Cladocopium goreaui</name>
    <dbReference type="NCBI Taxonomy" id="2562237"/>
    <lineage>
        <taxon>Eukaryota</taxon>
        <taxon>Sar</taxon>
        <taxon>Alveolata</taxon>
        <taxon>Dinophyceae</taxon>
        <taxon>Suessiales</taxon>
        <taxon>Symbiodiniaceae</taxon>
        <taxon>Cladocopium</taxon>
    </lineage>
</organism>
<feature type="compositionally biased region" description="Low complexity" evidence="1">
    <location>
        <begin position="75"/>
        <end position="93"/>
    </location>
</feature>
<reference evidence="3 4" key="2">
    <citation type="submission" date="2024-05" db="EMBL/GenBank/DDBJ databases">
        <authorList>
            <person name="Chen Y."/>
            <person name="Shah S."/>
            <person name="Dougan E. K."/>
            <person name="Thang M."/>
            <person name="Chan C."/>
        </authorList>
    </citation>
    <scope>NUCLEOTIDE SEQUENCE [LARGE SCALE GENOMIC DNA]</scope>
</reference>